<feature type="region of interest" description="Disordered" evidence="1">
    <location>
        <begin position="1"/>
        <end position="33"/>
    </location>
</feature>
<dbReference type="GeneID" id="71992950"/>
<reference evidence="2" key="2">
    <citation type="journal article" date="2022" name="Microb. Genom.">
        <title>A chromosome-scale genome assembly of the tomato pathogen Cladosporium fulvum reveals a compartmentalized genome architecture and the presence of a dispensable chromosome.</title>
        <authorList>
            <person name="Zaccaron A.Z."/>
            <person name="Chen L.H."/>
            <person name="Samaras A."/>
            <person name="Stergiopoulos I."/>
        </authorList>
    </citation>
    <scope>NUCLEOTIDE SEQUENCE</scope>
    <source>
        <strain evidence="2">Race5_Kim</strain>
    </source>
</reference>
<dbReference type="RefSeq" id="XP_047768036.1">
    <property type="nucleotide sequence ID" value="XM_047912220.1"/>
</dbReference>
<feature type="compositionally biased region" description="Polar residues" evidence="1">
    <location>
        <begin position="45"/>
        <end position="62"/>
    </location>
</feature>
<dbReference type="OrthoDB" id="3650869at2759"/>
<gene>
    <name evidence="2" type="ORF">CLAFUR5_13072</name>
</gene>
<sequence>METCITPRARDAITGSSQKHHPRKQTESAAKYQAKSRCLFYDSHYTTSLRPDPSTPSITTMSDLHKDDETTQTKTNNTTSTSTSHSHSPDSTSPDPSPLDNSSTPIATRWIRAEDAERRRSRSRDEGRKSPDFGEGRRGSVAEPRRSSVVSGNGKGLVVDKEKEQRGKVAKLLDHKWGPGFLK</sequence>
<dbReference type="EMBL" id="CP090173">
    <property type="protein sequence ID" value="UJO23670.1"/>
    <property type="molecule type" value="Genomic_DNA"/>
</dbReference>
<organism evidence="2 3">
    <name type="scientific">Passalora fulva</name>
    <name type="common">Tomato leaf mold</name>
    <name type="synonym">Cladosporium fulvum</name>
    <dbReference type="NCBI Taxonomy" id="5499"/>
    <lineage>
        <taxon>Eukaryota</taxon>
        <taxon>Fungi</taxon>
        <taxon>Dikarya</taxon>
        <taxon>Ascomycota</taxon>
        <taxon>Pezizomycotina</taxon>
        <taxon>Dothideomycetes</taxon>
        <taxon>Dothideomycetidae</taxon>
        <taxon>Mycosphaerellales</taxon>
        <taxon>Mycosphaerellaceae</taxon>
        <taxon>Fulvia</taxon>
    </lineage>
</organism>
<accession>A0A9Q8PJK4</accession>
<feature type="region of interest" description="Disordered" evidence="1">
    <location>
        <begin position="45"/>
        <end position="183"/>
    </location>
</feature>
<feature type="compositionally biased region" description="Low complexity" evidence="1">
    <location>
        <begin position="72"/>
        <end position="105"/>
    </location>
</feature>
<evidence type="ECO:0000256" key="1">
    <source>
        <dbReference type="SAM" id="MobiDB-lite"/>
    </source>
</evidence>
<protein>
    <submittedName>
        <fullName evidence="2">Uncharacterized protein</fullName>
    </submittedName>
</protein>
<feature type="compositionally biased region" description="Basic and acidic residues" evidence="1">
    <location>
        <begin position="158"/>
        <end position="177"/>
    </location>
</feature>
<reference evidence="2" key="1">
    <citation type="submission" date="2021-12" db="EMBL/GenBank/DDBJ databases">
        <authorList>
            <person name="Zaccaron A."/>
            <person name="Stergiopoulos I."/>
        </authorList>
    </citation>
    <scope>NUCLEOTIDE SEQUENCE</scope>
    <source>
        <strain evidence="2">Race5_Kim</strain>
    </source>
</reference>
<dbReference type="AlphaFoldDB" id="A0A9Q8PJK4"/>
<dbReference type="Proteomes" id="UP000756132">
    <property type="component" value="Chromosome 11"/>
</dbReference>
<feature type="compositionally biased region" description="Basic and acidic residues" evidence="1">
    <location>
        <begin position="111"/>
        <end position="146"/>
    </location>
</feature>
<name>A0A9Q8PJK4_PASFU</name>
<dbReference type="KEGG" id="ffu:CLAFUR5_13072"/>
<evidence type="ECO:0000313" key="2">
    <source>
        <dbReference type="EMBL" id="UJO23670.1"/>
    </source>
</evidence>
<proteinExistence type="predicted"/>
<evidence type="ECO:0000313" key="3">
    <source>
        <dbReference type="Proteomes" id="UP000756132"/>
    </source>
</evidence>
<keyword evidence="3" id="KW-1185">Reference proteome</keyword>